<dbReference type="Pfam" id="PF02782">
    <property type="entry name" value="FGGY_C"/>
    <property type="match status" value="1"/>
</dbReference>
<dbReference type="GO" id="GO:0019563">
    <property type="term" value="P:glycerol catabolic process"/>
    <property type="evidence" value="ECO:0007669"/>
    <property type="project" value="UniProtKB-UniPathway"/>
</dbReference>
<dbReference type="InterPro" id="IPR018483">
    <property type="entry name" value="Carb_kinase_FGGY_CS"/>
</dbReference>
<dbReference type="FunFam" id="3.30.420.40:FF:000102">
    <property type="entry name" value="Putative glycerol kinase 5"/>
    <property type="match status" value="1"/>
</dbReference>
<keyword evidence="8 14" id="KW-0418">Kinase</keyword>
<gene>
    <name evidence="17" type="primary">GK5</name>
</gene>
<dbReference type="UniPathway" id="UPA00618">
    <property type="reaction ID" value="UER00672"/>
</dbReference>
<dbReference type="InterPro" id="IPR018485">
    <property type="entry name" value="FGGY_C"/>
</dbReference>
<evidence type="ECO:0000256" key="7">
    <source>
        <dbReference type="ARBA" id="ARBA00022741"/>
    </source>
</evidence>
<evidence type="ECO:0000256" key="8">
    <source>
        <dbReference type="ARBA" id="ARBA00022777"/>
    </source>
</evidence>
<comment type="function">
    <text evidence="12">Skin-specific kinase that plays a key role in glycerol metabolism, catalyzing its phosphorylation to produce sn-glycerol 3-phosphate. Involved in skin-specific regulation of sterol regulatory element-binding protein (SREBP) processing and lipid biosynthesis.</text>
</comment>
<reference evidence="17" key="2">
    <citation type="submission" date="2025-09" db="UniProtKB">
        <authorList>
            <consortium name="Ensembl"/>
        </authorList>
    </citation>
    <scope>IDENTIFICATION</scope>
</reference>
<comment type="subcellular location">
    <subcellularLocation>
        <location evidence="1">Cytoplasm</location>
    </subcellularLocation>
</comment>
<evidence type="ECO:0000256" key="6">
    <source>
        <dbReference type="ARBA" id="ARBA00022679"/>
    </source>
</evidence>
<dbReference type="InterPro" id="IPR000577">
    <property type="entry name" value="Carb_kinase_FGGY"/>
</dbReference>
<reference evidence="17" key="1">
    <citation type="submission" date="2025-08" db="UniProtKB">
        <authorList>
            <consortium name="Ensembl"/>
        </authorList>
    </citation>
    <scope>IDENTIFICATION</scope>
</reference>
<evidence type="ECO:0000256" key="2">
    <source>
        <dbReference type="ARBA" id="ARBA00005190"/>
    </source>
</evidence>
<dbReference type="GO" id="GO:0005524">
    <property type="term" value="F:ATP binding"/>
    <property type="evidence" value="ECO:0007669"/>
    <property type="project" value="UniProtKB-KW"/>
</dbReference>
<keyword evidence="6 14" id="KW-0808">Transferase</keyword>
<evidence type="ECO:0000256" key="14">
    <source>
        <dbReference type="RuleBase" id="RU003733"/>
    </source>
</evidence>
<dbReference type="Gene3D" id="3.30.420.40">
    <property type="match status" value="2"/>
</dbReference>
<organism evidence="17 18">
    <name type="scientific">Cyanistes caeruleus</name>
    <name type="common">Eurasian blue tit</name>
    <name type="synonym">Parus caeruleus</name>
    <dbReference type="NCBI Taxonomy" id="156563"/>
    <lineage>
        <taxon>Eukaryota</taxon>
        <taxon>Metazoa</taxon>
        <taxon>Chordata</taxon>
        <taxon>Craniata</taxon>
        <taxon>Vertebrata</taxon>
        <taxon>Euteleostomi</taxon>
        <taxon>Archelosauria</taxon>
        <taxon>Archosauria</taxon>
        <taxon>Dinosauria</taxon>
        <taxon>Saurischia</taxon>
        <taxon>Theropoda</taxon>
        <taxon>Coelurosauria</taxon>
        <taxon>Aves</taxon>
        <taxon>Neognathae</taxon>
        <taxon>Neoaves</taxon>
        <taxon>Telluraves</taxon>
        <taxon>Australaves</taxon>
        <taxon>Passeriformes</taxon>
        <taxon>Paridae</taxon>
        <taxon>Cyanistes</taxon>
    </lineage>
</organism>
<comment type="pathway">
    <text evidence="2">Polyol metabolism; glycerol degradation via glycerol kinase pathway; sn-glycerol 3-phosphate from glycerol: step 1/1.</text>
</comment>
<evidence type="ECO:0000256" key="10">
    <source>
        <dbReference type="ARBA" id="ARBA00022840"/>
    </source>
</evidence>
<keyword evidence="5" id="KW-0963">Cytoplasm</keyword>
<dbReference type="InterPro" id="IPR043129">
    <property type="entry name" value="ATPase_NBD"/>
</dbReference>
<dbReference type="GO" id="GO:0005739">
    <property type="term" value="C:mitochondrion"/>
    <property type="evidence" value="ECO:0007669"/>
    <property type="project" value="TreeGrafter"/>
</dbReference>
<evidence type="ECO:0000256" key="9">
    <source>
        <dbReference type="ARBA" id="ARBA00022798"/>
    </source>
</evidence>
<dbReference type="PROSITE" id="PS00445">
    <property type="entry name" value="FGGY_KINASES_2"/>
    <property type="match status" value="1"/>
</dbReference>
<dbReference type="Pfam" id="PF00370">
    <property type="entry name" value="FGGY_N"/>
    <property type="match status" value="1"/>
</dbReference>
<evidence type="ECO:0000256" key="5">
    <source>
        <dbReference type="ARBA" id="ARBA00022490"/>
    </source>
</evidence>
<protein>
    <recommendedName>
        <fullName evidence="13">Glycerol kinase 5</fullName>
        <ecNumber evidence="4">2.7.1.30</ecNumber>
    </recommendedName>
    <alternativeName>
        <fullName evidence="11">ATP:glycerol 3-phosphotransferase 5</fullName>
    </alternativeName>
</protein>
<dbReference type="GO" id="GO:0046167">
    <property type="term" value="P:glycerol-3-phosphate biosynthetic process"/>
    <property type="evidence" value="ECO:0007669"/>
    <property type="project" value="TreeGrafter"/>
</dbReference>
<dbReference type="Ensembl" id="ENSCCET00000025025.1">
    <property type="protein sequence ID" value="ENSCCEP00000016174.1"/>
    <property type="gene ID" value="ENSCCEG00000015092.1"/>
</dbReference>
<evidence type="ECO:0000256" key="4">
    <source>
        <dbReference type="ARBA" id="ARBA00012099"/>
    </source>
</evidence>
<dbReference type="CDD" id="cd07793">
    <property type="entry name" value="ASKHA_NBD_FGGY_GK5-like"/>
    <property type="match status" value="1"/>
</dbReference>
<keyword evidence="9" id="KW-0319">Glycerol metabolism</keyword>
<dbReference type="PIRSF" id="PIRSF000538">
    <property type="entry name" value="GlpK"/>
    <property type="match status" value="1"/>
</dbReference>
<sequence>ASPVRSTSRAAPGPRTAVKCHVYDRAAAIRGSSYRKVESLYPRPGWVELDPEVLWSQFTGVIKEAVQAAGLHMRQIAGLGISTQRGTFITWHKRTGKPFHNFISWQDLRSAELVNSWNNSLLLKVIHVIFTVLHFFTGNDRYLAPSFLTFSTHQTSMKLSWVFKNIHEVKAAKKNSCCFGTVDTWLLFNFGSTDSEIFGIPIPIMAVVADQQSATFGECCFHPGDVKLTMGTGGFWNVNTGEQLFASQGSLYPLIGWKIGEEVVYLTEGSISDIGTAIKWAQDIELFTNVDETAEMAQSTADSQGVCFIPGFQVSGDDPYLCASFMGLKPSTNRNHLVRAILESLAFRNKLLYDIIEKKVHIPLRTIRADGGVSNNSFVMQMTSDLINKKIEKPANVDMSSLGAAFLAGLASGFWTDKEQLKKLRRVEAVFEPQKDSEEYKPAMDAWLQAMKHSPHW</sequence>
<proteinExistence type="inferred from homology"/>
<accession>A0A8C0V3M8</accession>
<dbReference type="Proteomes" id="UP000694410">
    <property type="component" value="Unplaced"/>
</dbReference>
<keyword evidence="7" id="KW-0547">Nucleotide-binding</keyword>
<dbReference type="EC" id="2.7.1.30" evidence="4"/>
<feature type="domain" description="Carbohydrate kinase FGGY C-terminal" evidence="16">
    <location>
        <begin position="227"/>
        <end position="411"/>
    </location>
</feature>
<dbReference type="PANTHER" id="PTHR10196:SF68">
    <property type="entry name" value="GLYCEROL KINASE 5-RELATED"/>
    <property type="match status" value="1"/>
</dbReference>
<evidence type="ECO:0000256" key="1">
    <source>
        <dbReference type="ARBA" id="ARBA00004496"/>
    </source>
</evidence>
<keyword evidence="18" id="KW-1185">Reference proteome</keyword>
<dbReference type="GO" id="GO:0006641">
    <property type="term" value="P:triglyceride metabolic process"/>
    <property type="evidence" value="ECO:0007669"/>
    <property type="project" value="TreeGrafter"/>
</dbReference>
<dbReference type="GO" id="GO:0004370">
    <property type="term" value="F:glycerol kinase activity"/>
    <property type="evidence" value="ECO:0007669"/>
    <property type="project" value="UniProtKB-EC"/>
</dbReference>
<evidence type="ECO:0000256" key="3">
    <source>
        <dbReference type="ARBA" id="ARBA00009156"/>
    </source>
</evidence>
<evidence type="ECO:0000256" key="11">
    <source>
        <dbReference type="ARBA" id="ARBA00033026"/>
    </source>
</evidence>
<dbReference type="PANTHER" id="PTHR10196">
    <property type="entry name" value="SUGAR KINASE"/>
    <property type="match status" value="1"/>
</dbReference>
<evidence type="ECO:0000259" key="15">
    <source>
        <dbReference type="Pfam" id="PF00370"/>
    </source>
</evidence>
<evidence type="ECO:0000313" key="18">
    <source>
        <dbReference type="Proteomes" id="UP000694410"/>
    </source>
</evidence>
<comment type="similarity">
    <text evidence="3 14">Belongs to the FGGY kinase family.</text>
</comment>
<dbReference type="SUPFAM" id="SSF53067">
    <property type="entry name" value="Actin-like ATPase domain"/>
    <property type="match status" value="2"/>
</dbReference>
<feature type="domain" description="Carbohydrate kinase FGGY N-terminal" evidence="15">
    <location>
        <begin position="16"/>
        <end position="188"/>
    </location>
</feature>
<keyword evidence="10" id="KW-0067">ATP-binding</keyword>
<dbReference type="InterPro" id="IPR018484">
    <property type="entry name" value="FGGY_N"/>
</dbReference>
<dbReference type="InterPro" id="IPR037444">
    <property type="entry name" value="GK5"/>
</dbReference>
<dbReference type="FunFam" id="3.30.420.40:FF:000104">
    <property type="entry name" value="putative glycerol kinase 5"/>
    <property type="match status" value="1"/>
</dbReference>
<dbReference type="AlphaFoldDB" id="A0A8C0V3M8"/>
<evidence type="ECO:0000256" key="12">
    <source>
        <dbReference type="ARBA" id="ARBA00045165"/>
    </source>
</evidence>
<evidence type="ECO:0000256" key="13">
    <source>
        <dbReference type="ARBA" id="ARBA00047192"/>
    </source>
</evidence>
<evidence type="ECO:0000313" key="17">
    <source>
        <dbReference type="Ensembl" id="ENSCCEP00000016174.1"/>
    </source>
</evidence>
<name>A0A8C0V3M8_CYACU</name>
<evidence type="ECO:0000259" key="16">
    <source>
        <dbReference type="Pfam" id="PF02782"/>
    </source>
</evidence>